<evidence type="ECO:0000313" key="2">
    <source>
        <dbReference type="Proteomes" id="UP001314170"/>
    </source>
</evidence>
<accession>A0AAV1SD81</accession>
<dbReference type="EMBL" id="CAWUPB010001173">
    <property type="protein sequence ID" value="CAK7348258.1"/>
    <property type="molecule type" value="Genomic_DNA"/>
</dbReference>
<dbReference type="Proteomes" id="UP001314170">
    <property type="component" value="Unassembled WGS sequence"/>
</dbReference>
<protein>
    <submittedName>
        <fullName evidence="1">Uncharacterized protein</fullName>
    </submittedName>
</protein>
<dbReference type="AlphaFoldDB" id="A0AAV1SD81"/>
<proteinExistence type="predicted"/>
<evidence type="ECO:0000313" key="1">
    <source>
        <dbReference type="EMBL" id="CAK7348258.1"/>
    </source>
</evidence>
<name>A0AAV1SD81_9ROSI</name>
<comment type="caution">
    <text evidence="1">The sequence shown here is derived from an EMBL/GenBank/DDBJ whole genome shotgun (WGS) entry which is preliminary data.</text>
</comment>
<keyword evidence="2" id="KW-1185">Reference proteome</keyword>
<reference evidence="1 2" key="1">
    <citation type="submission" date="2024-01" db="EMBL/GenBank/DDBJ databases">
        <authorList>
            <person name="Waweru B."/>
        </authorList>
    </citation>
    <scope>NUCLEOTIDE SEQUENCE [LARGE SCALE GENOMIC DNA]</scope>
</reference>
<sequence>MSGEILQNSVVEHSDAVQVDIQCQVPTTVVEAILYAFWWGSGLWTQYCVIGA</sequence>
<organism evidence="1 2">
    <name type="scientific">Dovyalis caffra</name>
    <dbReference type="NCBI Taxonomy" id="77055"/>
    <lineage>
        <taxon>Eukaryota</taxon>
        <taxon>Viridiplantae</taxon>
        <taxon>Streptophyta</taxon>
        <taxon>Embryophyta</taxon>
        <taxon>Tracheophyta</taxon>
        <taxon>Spermatophyta</taxon>
        <taxon>Magnoliopsida</taxon>
        <taxon>eudicotyledons</taxon>
        <taxon>Gunneridae</taxon>
        <taxon>Pentapetalae</taxon>
        <taxon>rosids</taxon>
        <taxon>fabids</taxon>
        <taxon>Malpighiales</taxon>
        <taxon>Salicaceae</taxon>
        <taxon>Flacourtieae</taxon>
        <taxon>Dovyalis</taxon>
    </lineage>
</organism>
<gene>
    <name evidence="1" type="ORF">DCAF_LOCUS20954</name>
</gene>